<name>A0A1I0BP39_9ACTN</name>
<comment type="subcellular location">
    <subcellularLocation>
        <location evidence="1">Cell membrane</location>
        <topology evidence="1">Multi-pass membrane protein</topology>
    </subcellularLocation>
</comment>
<keyword evidence="4" id="KW-0808">Transferase</keyword>
<evidence type="ECO:0000256" key="3">
    <source>
        <dbReference type="ARBA" id="ARBA00022676"/>
    </source>
</evidence>
<sequence length="568" mass="61717">MTARLLRTHRLFCCVLALAAALRVLVMLGYDTAQVYWYDSFTYLDTAVHMRPQGAFHPAGYSWFLWALLPFHSVRLVVAVQHVMGLGIGVMMYVLLRRRSLPGWGAALATLPVLFAPPFVRLEHAVLSDLQVIFLVMAALLALMWRPGVISVRAAAVAGLLLALAGLTRTAAVPLLGLAALWLLLRRTPWRRLVALALAGGLPLLAYAGWYAQHHGRFGLSGSDGVALWARTMTFADCSVIEPPPELAPLCPNGTVVDAASEYVWAPGSALNRLPGDRFSYNDAARSFALAAISAQPLDYLREVIKDTSLAFTWEPVAHPKRVTPASTFPVGSWSLPEEHALIGKVRAEYDPDISGMSSVEPYASVLAAYPYPWALHGPLLGVLLVVGGLGVAAGRERRAVLLPWAFAMFLLVAPVAALDFDHRYVLPAVPPACLAAALASGRLRLRLEGHRRPALRAHAPEQDGSRRHDHADQAEQQAPAHVGEEVHPPVQAGERHAQRRGHAEHPDHHLQRPAAGVRGEHQGEAAVERDRRADVPGREAGGGRGRVEVLHRRPVPADDLGGREEDQ</sequence>
<feature type="compositionally biased region" description="Basic and acidic residues" evidence="8">
    <location>
        <begin position="483"/>
        <end position="511"/>
    </location>
</feature>
<evidence type="ECO:0000256" key="1">
    <source>
        <dbReference type="ARBA" id="ARBA00004651"/>
    </source>
</evidence>
<dbReference type="PANTHER" id="PTHR33908">
    <property type="entry name" value="MANNOSYLTRANSFERASE YKCB-RELATED"/>
    <property type="match status" value="1"/>
</dbReference>
<keyword evidence="7 9" id="KW-0472">Membrane</keyword>
<dbReference type="PANTHER" id="PTHR33908:SF11">
    <property type="entry name" value="MEMBRANE PROTEIN"/>
    <property type="match status" value="1"/>
</dbReference>
<feature type="compositionally biased region" description="Basic and acidic residues" evidence="8">
    <location>
        <begin position="459"/>
        <end position="474"/>
    </location>
</feature>
<evidence type="ECO:0000256" key="9">
    <source>
        <dbReference type="SAM" id="Phobius"/>
    </source>
</evidence>
<dbReference type="InterPro" id="IPR050297">
    <property type="entry name" value="LipidA_mod_glycosyltrf_83"/>
</dbReference>
<evidence type="ECO:0000256" key="6">
    <source>
        <dbReference type="ARBA" id="ARBA00022989"/>
    </source>
</evidence>
<reference evidence="10 11" key="1">
    <citation type="submission" date="2016-10" db="EMBL/GenBank/DDBJ databases">
        <authorList>
            <person name="de Groot N.N."/>
        </authorList>
    </citation>
    <scope>NUCLEOTIDE SEQUENCE [LARGE SCALE GENOMIC DNA]</scope>
    <source>
        <strain evidence="10 11">CGMCC 4.5598</strain>
    </source>
</reference>
<feature type="compositionally biased region" description="Basic and acidic residues" evidence="8">
    <location>
        <begin position="519"/>
        <end position="538"/>
    </location>
</feature>
<feature type="transmembrane region" description="Helical" evidence="9">
    <location>
        <begin position="401"/>
        <end position="419"/>
    </location>
</feature>
<accession>A0A1I0BP39</accession>
<dbReference type="STRING" id="568860.SAMN05421811_10217"/>
<evidence type="ECO:0000313" key="11">
    <source>
        <dbReference type="Proteomes" id="UP000199361"/>
    </source>
</evidence>
<feature type="transmembrane region" description="Helical" evidence="9">
    <location>
        <begin position="132"/>
        <end position="150"/>
    </location>
</feature>
<dbReference type="EMBL" id="FOHX01000002">
    <property type="protein sequence ID" value="SET08759.1"/>
    <property type="molecule type" value="Genomic_DNA"/>
</dbReference>
<feature type="transmembrane region" description="Helical" evidence="9">
    <location>
        <begin position="156"/>
        <end position="184"/>
    </location>
</feature>
<evidence type="ECO:0000256" key="4">
    <source>
        <dbReference type="ARBA" id="ARBA00022679"/>
    </source>
</evidence>
<evidence type="ECO:0000256" key="7">
    <source>
        <dbReference type="ARBA" id="ARBA00023136"/>
    </source>
</evidence>
<evidence type="ECO:0000313" key="10">
    <source>
        <dbReference type="EMBL" id="SET08759.1"/>
    </source>
</evidence>
<evidence type="ECO:0000256" key="2">
    <source>
        <dbReference type="ARBA" id="ARBA00022475"/>
    </source>
</evidence>
<feature type="transmembrane region" description="Helical" evidence="9">
    <location>
        <begin position="101"/>
        <end position="120"/>
    </location>
</feature>
<keyword evidence="6 9" id="KW-1133">Transmembrane helix</keyword>
<evidence type="ECO:0000256" key="5">
    <source>
        <dbReference type="ARBA" id="ARBA00022692"/>
    </source>
</evidence>
<dbReference type="GO" id="GO:0009103">
    <property type="term" value="P:lipopolysaccharide biosynthetic process"/>
    <property type="evidence" value="ECO:0007669"/>
    <property type="project" value="UniProtKB-ARBA"/>
</dbReference>
<keyword evidence="3" id="KW-0328">Glycosyltransferase</keyword>
<evidence type="ECO:0008006" key="12">
    <source>
        <dbReference type="Google" id="ProtNLM"/>
    </source>
</evidence>
<dbReference type="GO" id="GO:0005886">
    <property type="term" value="C:plasma membrane"/>
    <property type="evidence" value="ECO:0007669"/>
    <property type="project" value="UniProtKB-SubCell"/>
</dbReference>
<feature type="transmembrane region" description="Helical" evidence="9">
    <location>
        <begin position="76"/>
        <end position="95"/>
    </location>
</feature>
<keyword evidence="2" id="KW-1003">Cell membrane</keyword>
<feature type="region of interest" description="Disordered" evidence="8">
    <location>
        <begin position="452"/>
        <end position="568"/>
    </location>
</feature>
<dbReference type="AlphaFoldDB" id="A0A1I0BP39"/>
<keyword evidence="5 9" id="KW-0812">Transmembrane</keyword>
<feature type="transmembrane region" description="Helical" evidence="9">
    <location>
        <begin position="374"/>
        <end position="394"/>
    </location>
</feature>
<organism evidence="10 11">
    <name type="scientific">Nonomuraea wenchangensis</name>
    <dbReference type="NCBI Taxonomy" id="568860"/>
    <lineage>
        <taxon>Bacteria</taxon>
        <taxon>Bacillati</taxon>
        <taxon>Actinomycetota</taxon>
        <taxon>Actinomycetes</taxon>
        <taxon>Streptosporangiales</taxon>
        <taxon>Streptosporangiaceae</taxon>
        <taxon>Nonomuraea</taxon>
    </lineage>
</organism>
<keyword evidence="11" id="KW-1185">Reference proteome</keyword>
<gene>
    <name evidence="10" type="ORF">SAMN05421811_10217</name>
</gene>
<proteinExistence type="predicted"/>
<dbReference type="Proteomes" id="UP000199361">
    <property type="component" value="Unassembled WGS sequence"/>
</dbReference>
<evidence type="ECO:0000256" key="8">
    <source>
        <dbReference type="SAM" id="MobiDB-lite"/>
    </source>
</evidence>
<protein>
    <recommendedName>
        <fullName evidence="12">Dolichyl-phosphate-mannose-protein mannosyltransferase</fullName>
    </recommendedName>
</protein>
<dbReference type="GO" id="GO:0016763">
    <property type="term" value="F:pentosyltransferase activity"/>
    <property type="evidence" value="ECO:0007669"/>
    <property type="project" value="TreeGrafter"/>
</dbReference>